<dbReference type="AlphaFoldDB" id="F4NWS4"/>
<evidence type="ECO:0000313" key="1">
    <source>
        <dbReference type="EMBL" id="EGF82874.1"/>
    </source>
</evidence>
<keyword evidence="2" id="KW-1185">Reference proteome</keyword>
<dbReference type="EMBL" id="GL882880">
    <property type="protein sequence ID" value="EGF82874.1"/>
    <property type="molecule type" value="Genomic_DNA"/>
</dbReference>
<gene>
    <name evidence="1" type="ORF">BATDEDRAFT_36665</name>
</gene>
<protein>
    <submittedName>
        <fullName evidence="1">Expressed protein</fullName>
    </submittedName>
</protein>
<dbReference type="HOGENOM" id="CLU_1834788_0_0_1"/>
<name>F4NWS4_BATDJ</name>
<sequence length="140" mass="15770">MNTEPSEMDNFNQARQGHFIPESIDMDLVDAELDLILDHLFEKRSRQEEFVLHPNIYDADTLCHLCRGVVSIGPFRLGEFESDPSQDKPLSSQSKAETELDTISLDRVSTAESSAMNITVDISNTTFMLDSLPLLSELHI</sequence>
<dbReference type="STRING" id="684364.F4NWS4"/>
<evidence type="ECO:0000313" key="2">
    <source>
        <dbReference type="Proteomes" id="UP000007241"/>
    </source>
</evidence>
<dbReference type="GeneID" id="18241157"/>
<dbReference type="InParanoid" id="F4NWS4"/>
<organism evidence="1 2">
    <name type="scientific">Batrachochytrium dendrobatidis (strain JAM81 / FGSC 10211)</name>
    <name type="common">Frog chytrid fungus</name>
    <dbReference type="NCBI Taxonomy" id="684364"/>
    <lineage>
        <taxon>Eukaryota</taxon>
        <taxon>Fungi</taxon>
        <taxon>Fungi incertae sedis</taxon>
        <taxon>Chytridiomycota</taxon>
        <taxon>Chytridiomycota incertae sedis</taxon>
        <taxon>Chytridiomycetes</taxon>
        <taxon>Rhizophydiales</taxon>
        <taxon>Rhizophydiales incertae sedis</taxon>
        <taxon>Batrachochytrium</taxon>
    </lineage>
</organism>
<dbReference type="RefSeq" id="XP_006676864.1">
    <property type="nucleotide sequence ID" value="XM_006676801.1"/>
</dbReference>
<proteinExistence type="predicted"/>
<reference evidence="1 2" key="1">
    <citation type="submission" date="2009-12" db="EMBL/GenBank/DDBJ databases">
        <title>The draft genome of Batrachochytrium dendrobatidis.</title>
        <authorList>
            <consortium name="US DOE Joint Genome Institute (JGI-PGF)"/>
            <person name="Kuo A."/>
            <person name="Salamov A."/>
            <person name="Schmutz J."/>
            <person name="Lucas S."/>
            <person name="Pitluck S."/>
            <person name="Rosenblum E."/>
            <person name="Stajich J."/>
            <person name="Eisen M."/>
            <person name="Grigoriev I.V."/>
        </authorList>
    </citation>
    <scope>NUCLEOTIDE SEQUENCE [LARGE SCALE GENOMIC DNA]</scope>
    <source>
        <strain evidence="2">JAM81 / FGSC 10211</strain>
    </source>
</reference>
<dbReference type="Proteomes" id="UP000007241">
    <property type="component" value="Unassembled WGS sequence"/>
</dbReference>
<accession>F4NWS4</accession>